<keyword evidence="3" id="KW-1185">Reference proteome</keyword>
<comment type="caution">
    <text evidence="2">The sequence shown here is derived from an EMBL/GenBank/DDBJ whole genome shotgun (WGS) entry which is preliminary data.</text>
</comment>
<evidence type="ECO:0000256" key="1">
    <source>
        <dbReference type="SAM" id="Phobius"/>
    </source>
</evidence>
<gene>
    <name evidence="2" type="ORF">GCM10009425_00910</name>
</gene>
<protein>
    <submittedName>
        <fullName evidence="2">Uncharacterized protein</fullName>
    </submittedName>
</protein>
<keyword evidence="1" id="KW-0472">Membrane</keyword>
<feature type="transmembrane region" description="Helical" evidence="1">
    <location>
        <begin position="15"/>
        <end position="33"/>
    </location>
</feature>
<keyword evidence="1" id="KW-0812">Transmembrane</keyword>
<reference evidence="3" key="1">
    <citation type="journal article" date="2019" name="Int. J. Syst. Evol. Microbiol.">
        <title>The Global Catalogue of Microorganisms (GCM) 10K type strain sequencing project: providing services to taxonomists for standard genome sequencing and annotation.</title>
        <authorList>
            <consortium name="The Broad Institute Genomics Platform"/>
            <consortium name="The Broad Institute Genome Sequencing Center for Infectious Disease"/>
            <person name="Wu L."/>
            <person name="Ma J."/>
        </authorList>
    </citation>
    <scope>NUCLEOTIDE SEQUENCE [LARGE SCALE GENOMIC DNA]</scope>
    <source>
        <strain evidence="3">JCM 13501</strain>
    </source>
</reference>
<keyword evidence="1" id="KW-1133">Transmembrane helix</keyword>
<evidence type="ECO:0000313" key="2">
    <source>
        <dbReference type="EMBL" id="GGL93780.1"/>
    </source>
</evidence>
<dbReference type="Proteomes" id="UP000616499">
    <property type="component" value="Unassembled WGS sequence"/>
</dbReference>
<dbReference type="EMBL" id="BMNW01000001">
    <property type="protein sequence ID" value="GGL93780.1"/>
    <property type="molecule type" value="Genomic_DNA"/>
</dbReference>
<evidence type="ECO:0000313" key="3">
    <source>
        <dbReference type="Proteomes" id="UP000616499"/>
    </source>
</evidence>
<accession>A0ABQ2GGP8</accession>
<sequence>MLTPGHNSVCMRDTLLWRVISFYVTDTYAGLFMPIQLRSKVLSEAAVTGMTITDYWRQGVCSVRMIDIK</sequence>
<proteinExistence type="predicted"/>
<organism evidence="2 3">
    <name type="scientific">Pseudomonas asuensis</name>
    <dbReference type="NCBI Taxonomy" id="1825787"/>
    <lineage>
        <taxon>Bacteria</taxon>
        <taxon>Pseudomonadati</taxon>
        <taxon>Pseudomonadota</taxon>
        <taxon>Gammaproteobacteria</taxon>
        <taxon>Pseudomonadales</taxon>
        <taxon>Pseudomonadaceae</taxon>
        <taxon>Pseudomonas</taxon>
    </lineage>
</organism>
<name>A0ABQ2GGP8_9PSED</name>